<reference evidence="1 2" key="2">
    <citation type="journal article" date="2013" name="PLoS Genet.">
        <title>Comparative genome structure, secondary metabolite, and effector coding capacity across Cochliobolus pathogens.</title>
        <authorList>
            <person name="Condon B.J."/>
            <person name="Leng Y."/>
            <person name="Wu D."/>
            <person name="Bushley K.E."/>
            <person name="Ohm R.A."/>
            <person name="Otillar R."/>
            <person name="Martin J."/>
            <person name="Schackwitz W."/>
            <person name="Grimwood J."/>
            <person name="MohdZainudin N."/>
            <person name="Xue C."/>
            <person name="Wang R."/>
            <person name="Manning V.A."/>
            <person name="Dhillon B."/>
            <person name="Tu Z.J."/>
            <person name="Steffenson B.J."/>
            <person name="Salamov A."/>
            <person name="Sun H."/>
            <person name="Lowry S."/>
            <person name="LaButti K."/>
            <person name="Han J."/>
            <person name="Copeland A."/>
            <person name="Lindquist E."/>
            <person name="Barry K."/>
            <person name="Schmutz J."/>
            <person name="Baker S.E."/>
            <person name="Ciuffetti L.M."/>
            <person name="Grigoriev I.V."/>
            <person name="Zhong S."/>
            <person name="Turgeon B.G."/>
        </authorList>
    </citation>
    <scope>NUCLEOTIDE SEQUENCE [LARGE SCALE GENOMIC DNA]</scope>
    <source>
        <strain evidence="2">28A</strain>
    </source>
</reference>
<dbReference type="InterPro" id="IPR035979">
    <property type="entry name" value="RBD_domain_sf"/>
</dbReference>
<accession>R0IB79</accession>
<dbReference type="PANTHER" id="PTHR33481">
    <property type="entry name" value="REVERSE TRANSCRIPTASE"/>
    <property type="match status" value="1"/>
</dbReference>
<evidence type="ECO:0000313" key="2">
    <source>
        <dbReference type="Proteomes" id="UP000016935"/>
    </source>
</evidence>
<protein>
    <recommendedName>
        <fullName evidence="3">RRM domain-containing protein</fullName>
    </recommendedName>
</protein>
<dbReference type="Proteomes" id="UP000016935">
    <property type="component" value="Unassembled WGS sequence"/>
</dbReference>
<evidence type="ECO:0000313" key="1">
    <source>
        <dbReference type="EMBL" id="EOA82625.1"/>
    </source>
</evidence>
<dbReference type="GO" id="GO:0003676">
    <property type="term" value="F:nucleic acid binding"/>
    <property type="evidence" value="ECO:0007669"/>
    <property type="project" value="InterPro"/>
</dbReference>
<dbReference type="GeneID" id="19406205"/>
<sequence length="184" mass="20590">LENQNIWQDITTFKTAQPITSWFKVVIHKLPTNHGLEVIKDEIETFNKGLKVVGTPFWLTPESKRGQQSYGSACVAFATEEEALKAIRGKLYILGESLRAEKLRIVRDVQQCDRCQGFGHEKARCLKLACQLCAEPHSTSQHKCKTCSTKGKACVHTIYKCANCGEPHAANSLSCEILTARARR</sequence>
<dbReference type="SUPFAM" id="SSF54928">
    <property type="entry name" value="RNA-binding domain, RBD"/>
    <property type="match status" value="1"/>
</dbReference>
<evidence type="ECO:0008006" key="3">
    <source>
        <dbReference type="Google" id="ProtNLM"/>
    </source>
</evidence>
<reference evidence="1 2" key="1">
    <citation type="journal article" date="2012" name="PLoS Pathog.">
        <title>Diverse lifestyles and strategies of plant pathogenesis encoded in the genomes of eighteen Dothideomycetes fungi.</title>
        <authorList>
            <person name="Ohm R.A."/>
            <person name="Feau N."/>
            <person name="Henrissat B."/>
            <person name="Schoch C.L."/>
            <person name="Horwitz B.A."/>
            <person name="Barry K.W."/>
            <person name="Condon B.J."/>
            <person name="Copeland A.C."/>
            <person name="Dhillon B."/>
            <person name="Glaser F."/>
            <person name="Hesse C.N."/>
            <person name="Kosti I."/>
            <person name="LaButti K."/>
            <person name="Lindquist E.A."/>
            <person name="Lucas S."/>
            <person name="Salamov A.A."/>
            <person name="Bradshaw R.E."/>
            <person name="Ciuffetti L."/>
            <person name="Hamelin R.C."/>
            <person name="Kema G.H.J."/>
            <person name="Lawrence C."/>
            <person name="Scott J.A."/>
            <person name="Spatafora J.W."/>
            <person name="Turgeon B.G."/>
            <person name="de Wit P.J.G.M."/>
            <person name="Zhong S."/>
            <person name="Goodwin S.B."/>
            <person name="Grigoriev I.V."/>
        </authorList>
    </citation>
    <scope>NUCLEOTIDE SEQUENCE [LARGE SCALE GENOMIC DNA]</scope>
    <source>
        <strain evidence="2">28A</strain>
    </source>
</reference>
<keyword evidence="2" id="KW-1185">Reference proteome</keyword>
<dbReference type="AlphaFoldDB" id="R0IB79"/>
<name>R0IB79_EXST2</name>
<dbReference type="RefSeq" id="XP_008029708.1">
    <property type="nucleotide sequence ID" value="XM_008031517.1"/>
</dbReference>
<dbReference type="EMBL" id="KB908844">
    <property type="protein sequence ID" value="EOA82625.1"/>
    <property type="molecule type" value="Genomic_DNA"/>
</dbReference>
<dbReference type="HOGENOM" id="CLU_109492_0_0_1"/>
<dbReference type="OrthoDB" id="3788178at2759"/>
<gene>
    <name evidence="1" type="ORF">SETTUDRAFT_96045</name>
</gene>
<organism evidence="1 2">
    <name type="scientific">Exserohilum turcicum (strain 28A)</name>
    <name type="common">Northern leaf blight fungus</name>
    <name type="synonym">Setosphaeria turcica</name>
    <dbReference type="NCBI Taxonomy" id="671987"/>
    <lineage>
        <taxon>Eukaryota</taxon>
        <taxon>Fungi</taxon>
        <taxon>Dikarya</taxon>
        <taxon>Ascomycota</taxon>
        <taxon>Pezizomycotina</taxon>
        <taxon>Dothideomycetes</taxon>
        <taxon>Pleosporomycetidae</taxon>
        <taxon>Pleosporales</taxon>
        <taxon>Pleosporineae</taxon>
        <taxon>Pleosporaceae</taxon>
        <taxon>Exserohilum</taxon>
    </lineage>
</organism>
<dbReference type="PANTHER" id="PTHR33481:SF1">
    <property type="entry name" value="ENDONUCLEASE_EXONUCLEASE_PHOSPHATASE DOMAIN-CONTAINING PROTEIN-RELATED"/>
    <property type="match status" value="1"/>
</dbReference>
<feature type="non-terminal residue" evidence="1">
    <location>
        <position position="1"/>
    </location>
</feature>
<dbReference type="eggNOG" id="ENOG502SR73">
    <property type="taxonomic scope" value="Eukaryota"/>
</dbReference>
<proteinExistence type="predicted"/>